<dbReference type="NCBIfam" id="TIGR00778">
    <property type="entry name" value="ahpD_dom"/>
    <property type="match status" value="1"/>
</dbReference>
<dbReference type="OrthoDB" id="9801997at2"/>
<keyword evidence="3" id="KW-0560">Oxidoreductase</keyword>
<evidence type="ECO:0000313" key="3">
    <source>
        <dbReference type="EMBL" id="TKJ87601.1"/>
    </source>
</evidence>
<reference evidence="2 5" key="2">
    <citation type="journal article" date="2020" name="FEMS Microbiol. Ecol.">
        <title>Temporal dynamics of bacterial communities during seed development and maturation.</title>
        <authorList>
            <person name="Chesneau G."/>
            <person name="Torres-Cortes G."/>
            <person name="Briand M."/>
            <person name="Darrasse A."/>
            <person name="Preveaux A."/>
            <person name="Marais C."/>
            <person name="Jacques M.A."/>
            <person name="Shade A."/>
            <person name="Barret M."/>
        </authorList>
    </citation>
    <scope>NUCLEOTIDE SEQUENCE [LARGE SCALE GENOMIC DNA]</scope>
    <source>
        <strain evidence="2 5">CFBP13732</strain>
    </source>
</reference>
<sequence length="151" mass="16430">MSERIDFYSASPAGMKALAGVGSVVAKSGLPHDIVELAFLRVSQINGCAYCIDMHTKALHKAGLPWDKIVLTQVWREAGQWFSLREQAALAWAESLTLIAQTNAPDEVFAQVQAEFSDAEVTDLSIAIGLMNAYNRLAIGLRKLPDSAPRD</sequence>
<evidence type="ECO:0000313" key="2">
    <source>
        <dbReference type="EMBL" id="MBD8108245.1"/>
    </source>
</evidence>
<dbReference type="Pfam" id="PF02627">
    <property type="entry name" value="CMD"/>
    <property type="match status" value="1"/>
</dbReference>
<dbReference type="Proteomes" id="UP000661012">
    <property type="component" value="Unassembled WGS sequence"/>
</dbReference>
<dbReference type="SUPFAM" id="SSF69118">
    <property type="entry name" value="AhpD-like"/>
    <property type="match status" value="1"/>
</dbReference>
<dbReference type="STRING" id="1219360.GCA_001571305_03143"/>
<dbReference type="InterPro" id="IPR004675">
    <property type="entry name" value="AhpD_core"/>
</dbReference>
<dbReference type="EMBL" id="QGAC01000016">
    <property type="protein sequence ID" value="TKJ87601.1"/>
    <property type="molecule type" value="Genomic_DNA"/>
</dbReference>
<comment type="caution">
    <text evidence="3">The sequence shown here is derived from an EMBL/GenBank/DDBJ whole genome shotgun (WGS) entry which is preliminary data.</text>
</comment>
<name>A0A357SNV2_9GAMM</name>
<keyword evidence="5" id="KW-1185">Reference proteome</keyword>
<evidence type="ECO:0000313" key="4">
    <source>
        <dbReference type="Proteomes" id="UP000306393"/>
    </source>
</evidence>
<dbReference type="InterPro" id="IPR029032">
    <property type="entry name" value="AhpD-like"/>
</dbReference>
<dbReference type="Gene3D" id="1.20.1290.10">
    <property type="entry name" value="AhpD-like"/>
    <property type="match status" value="1"/>
</dbReference>
<accession>A0A357SNV2</accession>
<keyword evidence="3" id="KW-0575">Peroxidase</keyword>
<dbReference type="KEGG" id="epe:CI789_18070"/>
<reference evidence="3 4" key="1">
    <citation type="journal article" date="2019" name="Sci. Rep.">
        <title>Differences in resource use lead to coexistence of seed-transmitted microbial populations.</title>
        <authorList>
            <person name="Torres-Cortes G."/>
            <person name="Garcia B.J."/>
            <person name="Compant S."/>
            <person name="Rezki S."/>
            <person name="Jones P."/>
            <person name="Preveaux A."/>
            <person name="Briand M."/>
            <person name="Roulet A."/>
            <person name="Bouchez O."/>
            <person name="Jacobson D."/>
            <person name="Barret M."/>
        </authorList>
    </citation>
    <scope>NUCLEOTIDE SEQUENCE [LARGE SCALE GENOMIC DNA]</scope>
    <source>
        <strain evidence="3 4">CFBP13511</strain>
    </source>
</reference>
<dbReference type="GO" id="GO:0051920">
    <property type="term" value="F:peroxiredoxin activity"/>
    <property type="evidence" value="ECO:0007669"/>
    <property type="project" value="InterPro"/>
</dbReference>
<protein>
    <submittedName>
        <fullName evidence="3">Alkylhydroperoxidase</fullName>
    </submittedName>
    <submittedName>
        <fullName evidence="2">Carboxymuconolactone decarboxylase family protein</fullName>
    </submittedName>
</protein>
<evidence type="ECO:0000259" key="1">
    <source>
        <dbReference type="Pfam" id="PF02627"/>
    </source>
</evidence>
<dbReference type="EMBL" id="JACYNN010000016">
    <property type="protein sequence ID" value="MBD8108245.1"/>
    <property type="molecule type" value="Genomic_DNA"/>
</dbReference>
<gene>
    <name evidence="3" type="ORF">EpCFBP13511_16465</name>
    <name evidence="2" type="ORF">IFT93_17785</name>
</gene>
<dbReference type="RefSeq" id="WP_118665052.1">
    <property type="nucleotide sequence ID" value="NZ_CP022725.1"/>
</dbReference>
<proteinExistence type="predicted"/>
<feature type="domain" description="Carboxymuconolactone decarboxylase-like" evidence="1">
    <location>
        <begin position="15"/>
        <end position="94"/>
    </location>
</feature>
<dbReference type="AlphaFoldDB" id="A0A357SNV2"/>
<dbReference type="InterPro" id="IPR003779">
    <property type="entry name" value="CMD-like"/>
</dbReference>
<dbReference type="Proteomes" id="UP000306393">
    <property type="component" value="Unassembled WGS sequence"/>
</dbReference>
<organism evidence="3 4">
    <name type="scientific">Erwinia persicina</name>
    <dbReference type="NCBI Taxonomy" id="55211"/>
    <lineage>
        <taxon>Bacteria</taxon>
        <taxon>Pseudomonadati</taxon>
        <taxon>Pseudomonadota</taxon>
        <taxon>Gammaproteobacteria</taxon>
        <taxon>Enterobacterales</taxon>
        <taxon>Erwiniaceae</taxon>
        <taxon>Erwinia</taxon>
    </lineage>
</organism>
<evidence type="ECO:0000313" key="5">
    <source>
        <dbReference type="Proteomes" id="UP000661012"/>
    </source>
</evidence>
<dbReference type="PANTHER" id="PTHR34846">
    <property type="entry name" value="4-CARBOXYMUCONOLACTONE DECARBOXYLASE FAMILY PROTEIN (AFU_ORTHOLOGUE AFUA_6G11590)"/>
    <property type="match status" value="1"/>
</dbReference>
<dbReference type="PANTHER" id="PTHR34846:SF10">
    <property type="entry name" value="CYTOPLASMIC PROTEIN"/>
    <property type="match status" value="1"/>
</dbReference>